<reference evidence="1" key="1">
    <citation type="submission" date="2016-01" db="EMBL/GenBank/DDBJ databases">
        <title>Reference transcriptome for the parasite Schistocephalus solidus: insights into the molecular evolution of parasitism.</title>
        <authorList>
            <person name="Hebert F.O."/>
            <person name="Grambauer S."/>
            <person name="Barber I."/>
            <person name="Landry C.R."/>
            <person name="Aubin-Horth N."/>
        </authorList>
    </citation>
    <scope>NUCLEOTIDE SEQUENCE</scope>
</reference>
<evidence type="ECO:0000313" key="1">
    <source>
        <dbReference type="EMBL" id="JAP53050.1"/>
    </source>
</evidence>
<protein>
    <submittedName>
        <fullName evidence="1">Uncharacterized protein</fullName>
    </submittedName>
</protein>
<sequence>MFSESSTIGPPYAAREHPSLFNHILIPIPQRKYLILFPTWQHALAARMQVYSMPYSKGVYSRMFTYSVPLPMALLQLYAIQHHYTEKEIVASTLGFPALRVHFKTHLMTAILGRQFCSNR</sequence>
<gene>
    <name evidence="1" type="ORF">TR150451</name>
</gene>
<organism evidence="1">
    <name type="scientific">Schistocephalus solidus</name>
    <name type="common">Tapeworm</name>
    <dbReference type="NCBI Taxonomy" id="70667"/>
    <lineage>
        <taxon>Eukaryota</taxon>
        <taxon>Metazoa</taxon>
        <taxon>Spiralia</taxon>
        <taxon>Lophotrochozoa</taxon>
        <taxon>Platyhelminthes</taxon>
        <taxon>Cestoda</taxon>
        <taxon>Eucestoda</taxon>
        <taxon>Diphyllobothriidea</taxon>
        <taxon>Diphyllobothriidae</taxon>
        <taxon>Schistocephalus</taxon>
    </lineage>
</organism>
<proteinExistence type="predicted"/>
<dbReference type="AlphaFoldDB" id="A0A0X3PPA9"/>
<dbReference type="EMBL" id="GEEE01010175">
    <property type="protein sequence ID" value="JAP53050.1"/>
    <property type="molecule type" value="Transcribed_RNA"/>
</dbReference>
<dbReference type="EMBL" id="GEEE01005375">
    <property type="protein sequence ID" value="JAP57850.1"/>
    <property type="molecule type" value="Transcribed_RNA"/>
</dbReference>
<name>A0A0X3PPA9_SCHSO</name>
<accession>A0A0X3PPA9</accession>